<proteinExistence type="predicted"/>
<protein>
    <submittedName>
        <fullName evidence="1">Uncharacterized protein</fullName>
    </submittedName>
</protein>
<name>A0ABR2F7X9_9ROSI</name>
<comment type="caution">
    <text evidence="1">The sequence shown here is derived from an EMBL/GenBank/DDBJ whole genome shotgun (WGS) entry which is preliminary data.</text>
</comment>
<sequence length="199" mass="22581">MEDVGYQAGSRTEEQADSYLDEVESFNVVLIGKDYNDYVRGTLNLRSSQIEEHELLGCGSHVNCDLLSDKVGSDKCLRHMETRGVFMSKNGPSWVEVVTPNRCVDPYLEDLQLEVSTHSGSALDNNKSTGLRPVDVTYLNEDVNRLACERLEDLVEMKQIEDDVLWKQTSIKHLRLRQWLLNNQKKVSRSSSKTSGERG</sequence>
<dbReference type="Proteomes" id="UP001472677">
    <property type="component" value="Unassembled WGS sequence"/>
</dbReference>
<gene>
    <name evidence="1" type="ORF">V6N12_029079</name>
</gene>
<organism evidence="1 2">
    <name type="scientific">Hibiscus sabdariffa</name>
    <name type="common">roselle</name>
    <dbReference type="NCBI Taxonomy" id="183260"/>
    <lineage>
        <taxon>Eukaryota</taxon>
        <taxon>Viridiplantae</taxon>
        <taxon>Streptophyta</taxon>
        <taxon>Embryophyta</taxon>
        <taxon>Tracheophyta</taxon>
        <taxon>Spermatophyta</taxon>
        <taxon>Magnoliopsida</taxon>
        <taxon>eudicotyledons</taxon>
        <taxon>Gunneridae</taxon>
        <taxon>Pentapetalae</taxon>
        <taxon>rosids</taxon>
        <taxon>malvids</taxon>
        <taxon>Malvales</taxon>
        <taxon>Malvaceae</taxon>
        <taxon>Malvoideae</taxon>
        <taxon>Hibiscus</taxon>
    </lineage>
</organism>
<evidence type="ECO:0000313" key="2">
    <source>
        <dbReference type="Proteomes" id="UP001472677"/>
    </source>
</evidence>
<keyword evidence="2" id="KW-1185">Reference proteome</keyword>
<accession>A0ABR2F7X9</accession>
<evidence type="ECO:0000313" key="1">
    <source>
        <dbReference type="EMBL" id="KAK8573041.1"/>
    </source>
</evidence>
<dbReference type="EMBL" id="JBBPBM010000008">
    <property type="protein sequence ID" value="KAK8573041.1"/>
    <property type="molecule type" value="Genomic_DNA"/>
</dbReference>
<reference evidence="1 2" key="1">
    <citation type="journal article" date="2024" name="G3 (Bethesda)">
        <title>Genome assembly of Hibiscus sabdariffa L. provides insights into metabolisms of medicinal natural products.</title>
        <authorList>
            <person name="Kim T."/>
        </authorList>
    </citation>
    <scope>NUCLEOTIDE SEQUENCE [LARGE SCALE GENOMIC DNA]</scope>
    <source>
        <strain evidence="1">TK-2024</strain>
        <tissue evidence="1">Old leaves</tissue>
    </source>
</reference>